<dbReference type="EMBL" id="UYYG01001150">
    <property type="protein sequence ID" value="VDN54554.1"/>
    <property type="molecule type" value="Genomic_DNA"/>
</dbReference>
<gene>
    <name evidence="1" type="ORF">DME_LOCUS4527</name>
</gene>
<name>A0A0N4U0S6_DRAME</name>
<protein>
    <submittedName>
        <fullName evidence="4">HEPN domain-containing protein</fullName>
    </submittedName>
</protein>
<accession>A0A0N4U0S6</accession>
<evidence type="ECO:0000313" key="1">
    <source>
        <dbReference type="EMBL" id="VDN54554.1"/>
    </source>
</evidence>
<reference evidence="4" key="1">
    <citation type="submission" date="2017-02" db="UniProtKB">
        <authorList>
            <consortium name="WormBaseParasite"/>
        </authorList>
    </citation>
    <scope>IDENTIFICATION</scope>
</reference>
<dbReference type="Proteomes" id="UP000274756">
    <property type="component" value="Unassembled WGS sequence"/>
</dbReference>
<evidence type="ECO:0000313" key="4">
    <source>
        <dbReference type="WBParaSite" id="DME_0000016701-mRNA-1"/>
    </source>
</evidence>
<dbReference type="WBParaSite" id="DME_0000016701-mRNA-1">
    <property type="protein sequence ID" value="DME_0000016701-mRNA-1"/>
    <property type="gene ID" value="DME_0000016701"/>
</dbReference>
<proteinExistence type="predicted"/>
<dbReference type="AlphaFoldDB" id="A0A0N4U0S6"/>
<evidence type="ECO:0000313" key="2">
    <source>
        <dbReference type="Proteomes" id="UP000038040"/>
    </source>
</evidence>
<sequence length="131" mass="14986">MMLKIPGGPDDSNRDLTEEQLYLDRNANLEWADENESNFCFGEFEDAINWISDSLVTEPNEKSTDAFLSLFNPVCIKYCKCGAVYIFAVTHMAVKLDKIKIRSPARYYALCSEIEKIIKDAKEELNIVADY</sequence>
<dbReference type="Proteomes" id="UP000038040">
    <property type="component" value="Unplaced"/>
</dbReference>
<organism evidence="2 4">
    <name type="scientific">Dracunculus medinensis</name>
    <name type="common">Guinea worm</name>
    <dbReference type="NCBI Taxonomy" id="318479"/>
    <lineage>
        <taxon>Eukaryota</taxon>
        <taxon>Metazoa</taxon>
        <taxon>Ecdysozoa</taxon>
        <taxon>Nematoda</taxon>
        <taxon>Chromadorea</taxon>
        <taxon>Rhabditida</taxon>
        <taxon>Spirurina</taxon>
        <taxon>Dracunculoidea</taxon>
        <taxon>Dracunculidae</taxon>
        <taxon>Dracunculus</taxon>
    </lineage>
</organism>
<evidence type="ECO:0000313" key="3">
    <source>
        <dbReference type="Proteomes" id="UP000274756"/>
    </source>
</evidence>
<reference evidence="1 3" key="2">
    <citation type="submission" date="2018-11" db="EMBL/GenBank/DDBJ databases">
        <authorList>
            <consortium name="Pathogen Informatics"/>
        </authorList>
    </citation>
    <scope>NUCLEOTIDE SEQUENCE [LARGE SCALE GENOMIC DNA]</scope>
</reference>
<keyword evidence="3" id="KW-1185">Reference proteome</keyword>